<feature type="transmembrane region" description="Helical" evidence="6">
    <location>
        <begin position="417"/>
        <end position="440"/>
    </location>
</feature>
<feature type="domain" description="ABC3 transporter permease C-terminal" evidence="7">
    <location>
        <begin position="670"/>
        <end position="783"/>
    </location>
</feature>
<dbReference type="AlphaFoldDB" id="A0A1H7QAC4"/>
<keyword evidence="5 6" id="KW-0472">Membrane</keyword>
<reference evidence="10" key="1">
    <citation type="submission" date="2016-10" db="EMBL/GenBank/DDBJ databases">
        <authorList>
            <person name="Varghese N."/>
            <person name="Submissions S."/>
        </authorList>
    </citation>
    <scope>NUCLEOTIDE SEQUENCE [LARGE SCALE GENOMIC DNA]</scope>
    <source>
        <strain evidence="10">Jip14</strain>
    </source>
</reference>
<feature type="domain" description="MacB-like periplasmic core" evidence="8">
    <location>
        <begin position="429"/>
        <end position="628"/>
    </location>
</feature>
<evidence type="ECO:0000313" key="9">
    <source>
        <dbReference type="EMBL" id="SEL45111.1"/>
    </source>
</evidence>
<protein>
    <submittedName>
        <fullName evidence="9">Putative ABC transport system permease protein</fullName>
    </submittedName>
</protein>
<dbReference type="Pfam" id="PF12704">
    <property type="entry name" value="MacB_PCD"/>
    <property type="match status" value="2"/>
</dbReference>
<keyword evidence="3 6" id="KW-0812">Transmembrane</keyword>
<evidence type="ECO:0000259" key="7">
    <source>
        <dbReference type="Pfam" id="PF02687"/>
    </source>
</evidence>
<evidence type="ECO:0000256" key="3">
    <source>
        <dbReference type="ARBA" id="ARBA00022692"/>
    </source>
</evidence>
<evidence type="ECO:0000259" key="8">
    <source>
        <dbReference type="Pfam" id="PF12704"/>
    </source>
</evidence>
<dbReference type="Proteomes" id="UP000198916">
    <property type="component" value="Unassembled WGS sequence"/>
</dbReference>
<keyword evidence="10" id="KW-1185">Reference proteome</keyword>
<comment type="subcellular location">
    <subcellularLocation>
        <location evidence="1">Cell membrane</location>
        <topology evidence="1">Multi-pass membrane protein</topology>
    </subcellularLocation>
</comment>
<evidence type="ECO:0000256" key="6">
    <source>
        <dbReference type="SAM" id="Phobius"/>
    </source>
</evidence>
<accession>A0A1H7QAC4</accession>
<dbReference type="Pfam" id="PF02687">
    <property type="entry name" value="FtsX"/>
    <property type="match status" value="2"/>
</dbReference>
<evidence type="ECO:0000313" key="10">
    <source>
        <dbReference type="Proteomes" id="UP000198916"/>
    </source>
</evidence>
<dbReference type="InterPro" id="IPR050250">
    <property type="entry name" value="Macrolide_Exporter_MacB"/>
</dbReference>
<dbReference type="PANTHER" id="PTHR30572:SF18">
    <property type="entry name" value="ABC-TYPE MACROLIDE FAMILY EXPORT SYSTEM PERMEASE COMPONENT 2"/>
    <property type="match status" value="1"/>
</dbReference>
<organism evidence="9 10">
    <name type="scientific">Parapedobacter koreensis</name>
    <dbReference type="NCBI Taxonomy" id="332977"/>
    <lineage>
        <taxon>Bacteria</taxon>
        <taxon>Pseudomonadati</taxon>
        <taxon>Bacteroidota</taxon>
        <taxon>Sphingobacteriia</taxon>
        <taxon>Sphingobacteriales</taxon>
        <taxon>Sphingobacteriaceae</taxon>
        <taxon>Parapedobacter</taxon>
    </lineage>
</organism>
<dbReference type="GO" id="GO:0005886">
    <property type="term" value="C:plasma membrane"/>
    <property type="evidence" value="ECO:0007669"/>
    <property type="project" value="UniProtKB-SubCell"/>
</dbReference>
<dbReference type="InterPro" id="IPR003838">
    <property type="entry name" value="ABC3_permease_C"/>
</dbReference>
<evidence type="ECO:0000256" key="2">
    <source>
        <dbReference type="ARBA" id="ARBA00022475"/>
    </source>
</evidence>
<name>A0A1H7QAC4_9SPHI</name>
<feature type="transmembrane region" description="Helical" evidence="6">
    <location>
        <begin position="750"/>
        <end position="773"/>
    </location>
</feature>
<evidence type="ECO:0000256" key="1">
    <source>
        <dbReference type="ARBA" id="ARBA00004651"/>
    </source>
</evidence>
<feature type="domain" description="ABC3 transporter permease C-terminal" evidence="7">
    <location>
        <begin position="285"/>
        <end position="397"/>
    </location>
</feature>
<feature type="domain" description="MacB-like periplasmic core" evidence="8">
    <location>
        <begin position="20"/>
        <end position="235"/>
    </location>
</feature>
<feature type="transmembrane region" description="Helical" evidence="6">
    <location>
        <begin position="324"/>
        <end position="353"/>
    </location>
</feature>
<feature type="transmembrane region" description="Helical" evidence="6">
    <location>
        <begin position="278"/>
        <end position="303"/>
    </location>
</feature>
<feature type="transmembrane region" description="Helical" evidence="6">
    <location>
        <begin position="719"/>
        <end position="738"/>
    </location>
</feature>
<dbReference type="PANTHER" id="PTHR30572">
    <property type="entry name" value="MEMBRANE COMPONENT OF TRANSPORTER-RELATED"/>
    <property type="match status" value="1"/>
</dbReference>
<dbReference type="OrthoDB" id="1451596at2"/>
<dbReference type="InterPro" id="IPR025857">
    <property type="entry name" value="MacB_PCD"/>
</dbReference>
<feature type="transmembrane region" description="Helical" evidence="6">
    <location>
        <begin position="667"/>
        <end position="691"/>
    </location>
</feature>
<keyword evidence="4 6" id="KW-1133">Transmembrane helix</keyword>
<sequence>MNLNNLKIAWRNVLRTKLFTAFNILGLALGFAGFILAYLYINRETSYDRWNPNYDNIYLVGLSYQGQYTDLTPPALATAIKAKLPEVVEVGRVSYFPYELPFISDDGETFVRDWKAADLSIAKMFGVEAYGISVTDTSLPELNLITPEIAKALFPNDAVQVFEPRLIALQNEQSGMYYHIHGATRPRRLSNLTYDAIFFKPDLAGDKEGDPLPYQTYIQVKPGTDIALLDKKIKQVYKQEISQHHHVVTSAFAKGDTYLDPLKDLHLRPQHGSNTGYITVWALAILSGVILLLAGINFANLMIAQANKRAKEIGLKKVFGVSRVGLALQFMGEVVFQCVLAAGLSWLFVLLCGNALQKWLNYDLAFSALGGHIAWQLLLAAAVTALVSGIYPSVVLSGYHPVNILKGNFQTSHRTAWFRHTLLTFQFIIAMVFISGMLILNRQLNYIRDGDKGFDPAQVVYIKNAMLLNNPADFKPFRDRIQSYPGIEYVTAATSVPGGIGPAEKEFEYVNEARKADHIAVDFDYVQTMGMEVLQGRSFTETFAADSAKGAIINETFAKTFGMQNPIGQTIRGCETDFQIVGVVKDSKMEGFERLVRPTVYSINNACGQFKTEILVKIKPGTARQTLVALEKDWKSINRLDGEHFRYEFVDRKYAALHAQQEQLESAFSAFTILSISIAMMGLFSMSAYSVSIRQKEMSIRKVLGASVSQLFLQLNKPFLRIFLLANLIALPLAYLLIDRWLAIFAYRIAVQWWMFALAGCSALLIAFFTVAYQSVRAARANPVESLRDE</sequence>
<proteinExistence type="predicted"/>
<feature type="transmembrane region" description="Helical" evidence="6">
    <location>
        <begin position="373"/>
        <end position="396"/>
    </location>
</feature>
<keyword evidence="2" id="KW-1003">Cell membrane</keyword>
<dbReference type="RefSeq" id="WP_090606386.1">
    <property type="nucleotide sequence ID" value="NZ_FNZR01000005.1"/>
</dbReference>
<evidence type="ECO:0000256" key="5">
    <source>
        <dbReference type="ARBA" id="ARBA00023136"/>
    </source>
</evidence>
<feature type="transmembrane region" description="Helical" evidence="6">
    <location>
        <begin position="21"/>
        <end position="41"/>
    </location>
</feature>
<dbReference type="STRING" id="332977.SAMN05421740_105272"/>
<gene>
    <name evidence="9" type="ORF">SAMN05421740_105272</name>
</gene>
<dbReference type="EMBL" id="FNZR01000005">
    <property type="protein sequence ID" value="SEL45111.1"/>
    <property type="molecule type" value="Genomic_DNA"/>
</dbReference>
<evidence type="ECO:0000256" key="4">
    <source>
        <dbReference type="ARBA" id="ARBA00022989"/>
    </source>
</evidence>
<dbReference type="GO" id="GO:0022857">
    <property type="term" value="F:transmembrane transporter activity"/>
    <property type="evidence" value="ECO:0007669"/>
    <property type="project" value="TreeGrafter"/>
</dbReference>